<keyword evidence="1" id="KW-1133">Transmembrane helix</keyword>
<feature type="transmembrane region" description="Helical" evidence="1">
    <location>
        <begin position="21"/>
        <end position="38"/>
    </location>
</feature>
<accession>A0A1M7ZSW5</accession>
<protein>
    <submittedName>
        <fullName evidence="2">Uncharacterized protein</fullName>
    </submittedName>
</protein>
<evidence type="ECO:0000256" key="1">
    <source>
        <dbReference type="SAM" id="Phobius"/>
    </source>
</evidence>
<keyword evidence="1" id="KW-0812">Transmembrane</keyword>
<name>A0A1M7ZSW5_9FLAO</name>
<proteinExistence type="predicted"/>
<evidence type="ECO:0000313" key="3">
    <source>
        <dbReference type="Proteomes" id="UP000184611"/>
    </source>
</evidence>
<organism evidence="2 3">
    <name type="scientific">Flavobacterium cucumis</name>
    <dbReference type="NCBI Taxonomy" id="416016"/>
    <lineage>
        <taxon>Bacteria</taxon>
        <taxon>Pseudomonadati</taxon>
        <taxon>Bacteroidota</taxon>
        <taxon>Flavobacteriia</taxon>
        <taxon>Flavobacteriales</taxon>
        <taxon>Flavobacteriaceae</taxon>
        <taxon>Flavobacterium</taxon>
    </lineage>
</organism>
<keyword evidence="1" id="KW-0472">Membrane</keyword>
<dbReference type="STRING" id="416016.SAMN05443547_0222"/>
<dbReference type="EMBL" id="FRYK01000001">
    <property type="protein sequence ID" value="SHO71903.1"/>
    <property type="molecule type" value="Genomic_DNA"/>
</dbReference>
<evidence type="ECO:0000313" key="2">
    <source>
        <dbReference type="EMBL" id="SHO71903.1"/>
    </source>
</evidence>
<dbReference type="AlphaFoldDB" id="A0A1M7ZSW5"/>
<reference evidence="3" key="1">
    <citation type="submission" date="2016-12" db="EMBL/GenBank/DDBJ databases">
        <authorList>
            <person name="Varghese N."/>
            <person name="Submissions S."/>
        </authorList>
    </citation>
    <scope>NUCLEOTIDE SEQUENCE [LARGE SCALE GENOMIC DNA]</scope>
    <source>
        <strain evidence="3">DSM 18830</strain>
    </source>
</reference>
<dbReference type="Proteomes" id="UP000184611">
    <property type="component" value="Unassembled WGS sequence"/>
</dbReference>
<sequence>MLNKILNLAQIRMKTSQILHLFFLFIVVVPLEIAAINLEKKT</sequence>
<keyword evidence="3" id="KW-1185">Reference proteome</keyword>
<gene>
    <name evidence="2" type="ORF">SAMN05443547_0222</name>
</gene>